<name>A0ABQ4A4I6_9ACTN</name>
<accession>A0ABQ4A4I6</accession>
<proteinExistence type="inferred from homology"/>
<dbReference type="EMBL" id="BOMN01000126">
    <property type="protein sequence ID" value="GIE25761.1"/>
    <property type="molecule type" value="Genomic_DNA"/>
</dbReference>
<evidence type="ECO:0000256" key="5">
    <source>
        <dbReference type="SAM" id="MobiDB-lite"/>
    </source>
</evidence>
<dbReference type="Pfam" id="PF00005">
    <property type="entry name" value="ABC_tran"/>
    <property type="match status" value="1"/>
</dbReference>
<dbReference type="InterPro" id="IPR027417">
    <property type="entry name" value="P-loop_NTPase"/>
</dbReference>
<dbReference type="CDD" id="cd03257">
    <property type="entry name" value="ABC_NikE_OppD_transporters"/>
    <property type="match status" value="1"/>
</dbReference>
<gene>
    <name evidence="7" type="ORF">Ahu01nite_088630</name>
</gene>
<dbReference type="RefSeq" id="WP_203842685.1">
    <property type="nucleotide sequence ID" value="NZ_BAAATV010000027.1"/>
</dbReference>
<organism evidence="7 8">
    <name type="scientific">Winogradskya humida</name>
    <dbReference type="NCBI Taxonomy" id="113566"/>
    <lineage>
        <taxon>Bacteria</taxon>
        <taxon>Bacillati</taxon>
        <taxon>Actinomycetota</taxon>
        <taxon>Actinomycetes</taxon>
        <taxon>Micromonosporales</taxon>
        <taxon>Micromonosporaceae</taxon>
        <taxon>Winogradskya</taxon>
    </lineage>
</organism>
<dbReference type="PANTHER" id="PTHR43776">
    <property type="entry name" value="TRANSPORT ATP-BINDING PROTEIN"/>
    <property type="match status" value="1"/>
</dbReference>
<evidence type="ECO:0000256" key="4">
    <source>
        <dbReference type="ARBA" id="ARBA00022840"/>
    </source>
</evidence>
<keyword evidence="3" id="KW-0547">Nucleotide-binding</keyword>
<dbReference type="InterPro" id="IPR050319">
    <property type="entry name" value="ABC_transp_ATP-bind"/>
</dbReference>
<dbReference type="PROSITE" id="PS50893">
    <property type="entry name" value="ABC_TRANSPORTER_2"/>
    <property type="match status" value="1"/>
</dbReference>
<dbReference type="SUPFAM" id="SSF52540">
    <property type="entry name" value="P-loop containing nucleoside triphosphate hydrolases"/>
    <property type="match status" value="1"/>
</dbReference>
<dbReference type="InterPro" id="IPR003593">
    <property type="entry name" value="AAA+_ATPase"/>
</dbReference>
<keyword evidence="4 7" id="KW-0067">ATP-binding</keyword>
<keyword evidence="8" id="KW-1185">Reference proteome</keyword>
<sequence>MTEPIVSVRNLVKHFPVRSRGVLRRRTGDVHAVCDVSFDIFAHETLGLVGESGCGKTTTGRVLLNLEPATSGSVHYRGRDLVPLSRAQMRPLRKELQIVFQDPYASLDPRMTVTELIAEPLRIHGTFQDRSQVRDLLRTVGLDAEHGTRYAHEFSGGQRQRIGVARALALRPKVLVLDEPLSALDVSVQAGVVNLLEDLQDELGLSYLFISHDLSVVRHIADRVAVMYLGRIVETAPVDQLFRQAAHPYTQALISAIPVPDPRKERTRRRIILSGDVPSPITPPTGCRFRTRCPKYATQLTDPERRRCAEEPPTLTDRGQGHQTACHYAEPLTLI</sequence>
<evidence type="ECO:0000256" key="3">
    <source>
        <dbReference type="ARBA" id="ARBA00022741"/>
    </source>
</evidence>
<protein>
    <submittedName>
        <fullName evidence="7">ABC transporter ATP-binding protein</fullName>
    </submittedName>
</protein>
<feature type="region of interest" description="Disordered" evidence="5">
    <location>
        <begin position="304"/>
        <end position="323"/>
    </location>
</feature>
<dbReference type="Proteomes" id="UP000603200">
    <property type="component" value="Unassembled WGS sequence"/>
</dbReference>
<dbReference type="Pfam" id="PF08352">
    <property type="entry name" value="oligo_HPY"/>
    <property type="match status" value="1"/>
</dbReference>
<dbReference type="GO" id="GO:0005524">
    <property type="term" value="F:ATP binding"/>
    <property type="evidence" value="ECO:0007669"/>
    <property type="project" value="UniProtKB-KW"/>
</dbReference>
<dbReference type="NCBIfam" id="TIGR01727">
    <property type="entry name" value="oligo_HPY"/>
    <property type="match status" value="1"/>
</dbReference>
<dbReference type="InterPro" id="IPR013563">
    <property type="entry name" value="Oligopep_ABC_C"/>
</dbReference>
<comment type="similarity">
    <text evidence="1">Belongs to the ABC transporter superfamily.</text>
</comment>
<comment type="caution">
    <text evidence="7">The sequence shown here is derived from an EMBL/GenBank/DDBJ whole genome shotgun (WGS) entry which is preliminary data.</text>
</comment>
<dbReference type="PROSITE" id="PS00211">
    <property type="entry name" value="ABC_TRANSPORTER_1"/>
    <property type="match status" value="1"/>
</dbReference>
<dbReference type="InterPro" id="IPR017871">
    <property type="entry name" value="ABC_transporter-like_CS"/>
</dbReference>
<keyword evidence="2" id="KW-0813">Transport</keyword>
<evidence type="ECO:0000259" key="6">
    <source>
        <dbReference type="PROSITE" id="PS50893"/>
    </source>
</evidence>
<reference evidence="7 8" key="1">
    <citation type="submission" date="2021-01" db="EMBL/GenBank/DDBJ databases">
        <title>Whole genome shotgun sequence of Actinoplanes humidus NBRC 14915.</title>
        <authorList>
            <person name="Komaki H."/>
            <person name="Tamura T."/>
        </authorList>
    </citation>
    <scope>NUCLEOTIDE SEQUENCE [LARGE SCALE GENOMIC DNA]</scope>
    <source>
        <strain evidence="7 8">NBRC 14915</strain>
    </source>
</reference>
<evidence type="ECO:0000313" key="8">
    <source>
        <dbReference type="Proteomes" id="UP000603200"/>
    </source>
</evidence>
<dbReference type="PANTHER" id="PTHR43776:SF7">
    <property type="entry name" value="D,D-DIPEPTIDE TRANSPORT ATP-BINDING PROTEIN DDPF-RELATED"/>
    <property type="match status" value="1"/>
</dbReference>
<dbReference type="Gene3D" id="3.40.50.300">
    <property type="entry name" value="P-loop containing nucleotide triphosphate hydrolases"/>
    <property type="match status" value="1"/>
</dbReference>
<feature type="domain" description="ABC transporter" evidence="6">
    <location>
        <begin position="17"/>
        <end position="254"/>
    </location>
</feature>
<dbReference type="InterPro" id="IPR003439">
    <property type="entry name" value="ABC_transporter-like_ATP-bd"/>
</dbReference>
<dbReference type="SMART" id="SM00382">
    <property type="entry name" value="AAA"/>
    <property type="match status" value="1"/>
</dbReference>
<evidence type="ECO:0000256" key="1">
    <source>
        <dbReference type="ARBA" id="ARBA00005417"/>
    </source>
</evidence>
<evidence type="ECO:0000313" key="7">
    <source>
        <dbReference type="EMBL" id="GIE25761.1"/>
    </source>
</evidence>
<evidence type="ECO:0000256" key="2">
    <source>
        <dbReference type="ARBA" id="ARBA00022448"/>
    </source>
</evidence>